<protein>
    <submittedName>
        <fullName evidence="2">Uncharacterized protein</fullName>
    </submittedName>
</protein>
<feature type="transmembrane region" description="Helical" evidence="1">
    <location>
        <begin position="261"/>
        <end position="289"/>
    </location>
</feature>
<gene>
    <name evidence="2" type="ORF">ACD_3C00184G0001</name>
</gene>
<sequence length="391" mass="46420">MDNKVRVNAAISYLFLGELFLLAKSNPNFNHPFIRAHSKNAVKIHLIFFVSIFAYKYFWGFFNFLNFQIPVIQLSINTIITTALFLIFTFMLLRWAYKANSWIGVEDIKIGKDYLKMESELMPWKLTETQKMMYISSYIPFIWLIVAGKYPSEINKYWSKIGWLFSVILVLLILNGHSDILLMFSFLYICYVVYVWLMMIIHTKVIYNLFTKNIPDLSEVYIYFRAWFWYFLDSIGVIFGKKEEVSFENEKNKIIRKDKKFLELAQENFTSASIAFSNKIIFIPVINIIYIPKYIFDKKSIYTVAIAQWLIITASLGAIYYFAESFYTNLQMILIFPIFLWIANLDSNPFYKIPIIFEIYVLLDSLTFWIFSKFKFLKGKKNEVKEVSFKV</sequence>
<feature type="transmembrane region" description="Helical" evidence="1">
    <location>
        <begin position="132"/>
        <end position="151"/>
    </location>
</feature>
<feature type="transmembrane region" description="Helical" evidence="1">
    <location>
        <begin position="157"/>
        <end position="174"/>
    </location>
</feature>
<feature type="transmembrane region" description="Helical" evidence="1">
    <location>
        <begin position="71"/>
        <end position="93"/>
    </location>
</feature>
<feature type="transmembrane region" description="Helical" evidence="1">
    <location>
        <begin position="350"/>
        <end position="371"/>
    </location>
</feature>
<evidence type="ECO:0000256" key="1">
    <source>
        <dbReference type="SAM" id="Phobius"/>
    </source>
</evidence>
<organism evidence="2">
    <name type="scientific">uncultured bacterium</name>
    <name type="common">gcode 4</name>
    <dbReference type="NCBI Taxonomy" id="1234023"/>
    <lineage>
        <taxon>Bacteria</taxon>
        <taxon>environmental samples</taxon>
    </lineage>
</organism>
<feature type="transmembrane region" description="Helical" evidence="1">
    <location>
        <begin position="44"/>
        <end position="65"/>
    </location>
</feature>
<feature type="transmembrane region" description="Helical" evidence="1">
    <location>
        <begin position="326"/>
        <end position="344"/>
    </location>
</feature>
<evidence type="ECO:0000313" key="2">
    <source>
        <dbReference type="EMBL" id="EKE27625.1"/>
    </source>
</evidence>
<feature type="transmembrane region" description="Helical" evidence="1">
    <location>
        <begin position="221"/>
        <end position="240"/>
    </location>
</feature>
<proteinExistence type="predicted"/>
<keyword evidence="1" id="KW-0472">Membrane</keyword>
<name>K2GWC8_9BACT</name>
<feature type="transmembrane region" description="Helical" evidence="1">
    <location>
        <begin position="301"/>
        <end position="321"/>
    </location>
</feature>
<keyword evidence="1" id="KW-1133">Transmembrane helix</keyword>
<keyword evidence="1" id="KW-0812">Transmembrane</keyword>
<feature type="transmembrane region" description="Helical" evidence="1">
    <location>
        <begin position="181"/>
        <end position="201"/>
    </location>
</feature>
<dbReference type="EMBL" id="AMFJ01000458">
    <property type="protein sequence ID" value="EKE27625.1"/>
    <property type="molecule type" value="Genomic_DNA"/>
</dbReference>
<reference evidence="2" key="1">
    <citation type="journal article" date="2012" name="Science">
        <title>Fermentation, hydrogen, and sulfur metabolism in multiple uncultivated bacterial phyla.</title>
        <authorList>
            <person name="Wrighton K.C."/>
            <person name="Thomas B.C."/>
            <person name="Sharon I."/>
            <person name="Miller C.S."/>
            <person name="Castelle C.J."/>
            <person name="VerBerkmoes N.C."/>
            <person name="Wilkins M.J."/>
            <person name="Hettich R.L."/>
            <person name="Lipton M.S."/>
            <person name="Williams K.H."/>
            <person name="Long P.E."/>
            <person name="Banfield J.F."/>
        </authorList>
    </citation>
    <scope>NUCLEOTIDE SEQUENCE [LARGE SCALE GENOMIC DNA]</scope>
</reference>
<accession>K2GWC8</accession>
<comment type="caution">
    <text evidence="2">The sequence shown here is derived from an EMBL/GenBank/DDBJ whole genome shotgun (WGS) entry which is preliminary data.</text>
</comment>
<dbReference type="AlphaFoldDB" id="K2GWC8"/>